<sequence>MQCVDDRILEALNDSEGDWITPGYLSTLDGIHATEAQVRERCKVLADADLVTFLTEDADLVALTTEGQQYLEGKVDVELYPPPRHPRVI</sequence>
<dbReference type="Proteomes" id="UP000663525">
    <property type="component" value="Chromosome"/>
</dbReference>
<name>A0A897N0S5_9EURY</name>
<evidence type="ECO:0000313" key="2">
    <source>
        <dbReference type="Proteomes" id="UP000663525"/>
    </source>
</evidence>
<reference evidence="1" key="1">
    <citation type="submission" date="2020-11" db="EMBL/GenBank/DDBJ databases">
        <title>Carbohydrate-dependent, anaerobic sulfur respiration: A novel catabolism in halophilic archaea.</title>
        <authorList>
            <person name="Sorokin D.Y."/>
            <person name="Messina E."/>
            <person name="Smedile F."/>
            <person name="La Cono V."/>
            <person name="Hallsworth J.E."/>
            <person name="Yakimov M.M."/>
        </authorList>
    </citation>
    <scope>NUCLEOTIDE SEQUENCE</scope>
    <source>
        <strain evidence="1">HSR12-1</strain>
    </source>
</reference>
<protein>
    <submittedName>
        <fullName evidence="1">PhiH1 repressor family protein, contains HTH domain</fullName>
    </submittedName>
</protein>
<organism evidence="1 2">
    <name type="scientific">Halapricum desulfuricans</name>
    <dbReference type="NCBI Taxonomy" id="2841257"/>
    <lineage>
        <taxon>Archaea</taxon>
        <taxon>Methanobacteriati</taxon>
        <taxon>Methanobacteriota</taxon>
        <taxon>Stenosarchaea group</taxon>
        <taxon>Halobacteria</taxon>
        <taxon>Halobacteriales</taxon>
        <taxon>Haloarculaceae</taxon>
        <taxon>Halapricum</taxon>
    </lineage>
</organism>
<gene>
    <name evidence="1" type="ORF">HSR121_1756</name>
</gene>
<proteinExistence type="predicted"/>
<dbReference type="AlphaFoldDB" id="A0A897N0S5"/>
<dbReference type="Gene3D" id="1.10.10.10">
    <property type="entry name" value="Winged helix-like DNA-binding domain superfamily/Winged helix DNA-binding domain"/>
    <property type="match status" value="1"/>
</dbReference>
<accession>A0A897N0S5</accession>
<dbReference type="EMBL" id="CP064787">
    <property type="protein sequence ID" value="QSG06091.1"/>
    <property type="molecule type" value="Genomic_DNA"/>
</dbReference>
<dbReference type="RefSeq" id="WP_229112490.1">
    <property type="nucleotide sequence ID" value="NZ_CP064787.1"/>
</dbReference>
<evidence type="ECO:0000313" key="1">
    <source>
        <dbReference type="EMBL" id="QSG06091.1"/>
    </source>
</evidence>
<dbReference type="GeneID" id="68855346"/>
<dbReference type="InterPro" id="IPR036388">
    <property type="entry name" value="WH-like_DNA-bd_sf"/>
</dbReference>